<evidence type="ECO:0000259" key="1">
    <source>
        <dbReference type="PROSITE" id="PS51203"/>
    </source>
</evidence>
<evidence type="ECO:0000313" key="2">
    <source>
        <dbReference type="Proteomes" id="UP000887572"/>
    </source>
</evidence>
<keyword evidence="2" id="KW-1185">Reference proteome</keyword>
<dbReference type="AlphaFoldDB" id="A0A914HGR1"/>
<dbReference type="GO" id="GO:0005634">
    <property type="term" value="C:nucleus"/>
    <property type="evidence" value="ECO:0007669"/>
    <property type="project" value="TreeGrafter"/>
</dbReference>
<accession>A0A914HGR1</accession>
<dbReference type="PANTHER" id="PTHR13164:SF3">
    <property type="entry name" value="CALCYCLIN-BINDING PROTEIN"/>
    <property type="match status" value="1"/>
</dbReference>
<dbReference type="WBParaSite" id="Gr19_v10_g17021.t1">
    <property type="protein sequence ID" value="Gr19_v10_g17021.t1"/>
    <property type="gene ID" value="Gr19_v10_g17021"/>
</dbReference>
<feature type="domain" description="CS" evidence="1">
    <location>
        <begin position="111"/>
        <end position="205"/>
    </location>
</feature>
<dbReference type="SUPFAM" id="SSF49764">
    <property type="entry name" value="HSP20-like chaperones"/>
    <property type="match status" value="1"/>
</dbReference>
<dbReference type="Gene3D" id="2.60.40.790">
    <property type="match status" value="1"/>
</dbReference>
<protein>
    <submittedName>
        <fullName evidence="3">CS domain-containing protein</fullName>
    </submittedName>
</protein>
<dbReference type="Pfam" id="PF04969">
    <property type="entry name" value="CS"/>
    <property type="match status" value="1"/>
</dbReference>
<dbReference type="InterPro" id="IPR007052">
    <property type="entry name" value="CS_dom"/>
</dbReference>
<dbReference type="PROSITE" id="PS51203">
    <property type="entry name" value="CS"/>
    <property type="match status" value="1"/>
</dbReference>
<dbReference type="PANTHER" id="PTHR13164">
    <property type="entry name" value="CALICYLIN BINDING PROTEIN"/>
    <property type="match status" value="1"/>
</dbReference>
<organism evidence="2 3">
    <name type="scientific">Globodera rostochiensis</name>
    <name type="common">Golden nematode worm</name>
    <name type="synonym">Heterodera rostochiensis</name>
    <dbReference type="NCBI Taxonomy" id="31243"/>
    <lineage>
        <taxon>Eukaryota</taxon>
        <taxon>Metazoa</taxon>
        <taxon>Ecdysozoa</taxon>
        <taxon>Nematoda</taxon>
        <taxon>Chromadorea</taxon>
        <taxon>Rhabditida</taxon>
        <taxon>Tylenchina</taxon>
        <taxon>Tylenchomorpha</taxon>
        <taxon>Tylenchoidea</taxon>
        <taxon>Heteroderidae</taxon>
        <taxon>Heteroderinae</taxon>
        <taxon>Globodera</taxon>
    </lineage>
</organism>
<proteinExistence type="predicted"/>
<reference evidence="3" key="1">
    <citation type="submission" date="2022-11" db="UniProtKB">
        <authorList>
            <consortium name="WormBaseParasite"/>
        </authorList>
    </citation>
    <scope>IDENTIFICATION</scope>
</reference>
<evidence type="ECO:0000313" key="3">
    <source>
        <dbReference type="WBParaSite" id="Gr19_v10_g17021.t1"/>
    </source>
</evidence>
<dbReference type="InterPro" id="IPR008978">
    <property type="entry name" value="HSP20-like_chaperone"/>
</dbReference>
<name>A0A914HGR1_GLORO</name>
<dbReference type="Proteomes" id="UP000887572">
    <property type="component" value="Unplaced"/>
</dbReference>
<dbReference type="InterPro" id="IPR052289">
    <property type="entry name" value="Calcyclin-binding_UBL-bridge"/>
</dbReference>
<sequence length="256" mass="29071">MARLLPYALISSTGARKNRTKLSTLVNLQHLFYCAMSSDPIEQLSCELAELEKLRQQAQLPNVRKAMDELIEKQKMLLQVQNKPKNDVEKTISASNEPMLTSGKTDVRPTKKLITYAFDESDKFVKLYYSVPGVTDSPGTISTDFRENSFSVHCSNINGIDYEIRVQGLCQDIEPEKSIVKQKSGDQLLVMLKKTREQQNWGSLLKLEKDVGKNKVPKMDKDGDPQEGLMNMMKQMLGTRRRAKRVVALTSKRVMI</sequence>